<accession>A0A8X6PEI4</accession>
<evidence type="ECO:0000313" key="3">
    <source>
        <dbReference type="Proteomes" id="UP000887013"/>
    </source>
</evidence>
<feature type="compositionally biased region" description="Polar residues" evidence="1">
    <location>
        <begin position="11"/>
        <end position="25"/>
    </location>
</feature>
<protein>
    <submittedName>
        <fullName evidence="2">Uncharacterized protein</fullName>
    </submittedName>
</protein>
<evidence type="ECO:0000313" key="2">
    <source>
        <dbReference type="EMBL" id="GFT63970.1"/>
    </source>
</evidence>
<proteinExistence type="predicted"/>
<dbReference type="EMBL" id="BMAW01019556">
    <property type="protein sequence ID" value="GFT63970.1"/>
    <property type="molecule type" value="Genomic_DNA"/>
</dbReference>
<sequence>MTRKRLFPPDNLSSPPEITSDFGSSVKASPFPNNDLILSPPKDISSPYQDDHFSKIESSVNFSVLETDLPLSNVSSSDSQKSRLTFLN</sequence>
<dbReference type="AlphaFoldDB" id="A0A8X6PEI4"/>
<evidence type="ECO:0000256" key="1">
    <source>
        <dbReference type="SAM" id="MobiDB-lite"/>
    </source>
</evidence>
<dbReference type="Proteomes" id="UP000887013">
    <property type="component" value="Unassembled WGS sequence"/>
</dbReference>
<name>A0A8X6PEI4_NEPPI</name>
<comment type="caution">
    <text evidence="2">The sequence shown here is derived from an EMBL/GenBank/DDBJ whole genome shotgun (WGS) entry which is preliminary data.</text>
</comment>
<feature type="region of interest" description="Disordered" evidence="1">
    <location>
        <begin position="1"/>
        <end position="25"/>
    </location>
</feature>
<reference evidence="2" key="1">
    <citation type="submission" date="2020-08" db="EMBL/GenBank/DDBJ databases">
        <title>Multicomponent nature underlies the extraordinary mechanical properties of spider dragline silk.</title>
        <authorList>
            <person name="Kono N."/>
            <person name="Nakamura H."/>
            <person name="Mori M."/>
            <person name="Yoshida Y."/>
            <person name="Ohtoshi R."/>
            <person name="Malay A.D."/>
            <person name="Moran D.A.P."/>
            <person name="Tomita M."/>
            <person name="Numata K."/>
            <person name="Arakawa K."/>
        </authorList>
    </citation>
    <scope>NUCLEOTIDE SEQUENCE</scope>
</reference>
<organism evidence="2 3">
    <name type="scientific">Nephila pilipes</name>
    <name type="common">Giant wood spider</name>
    <name type="synonym">Nephila maculata</name>
    <dbReference type="NCBI Taxonomy" id="299642"/>
    <lineage>
        <taxon>Eukaryota</taxon>
        <taxon>Metazoa</taxon>
        <taxon>Ecdysozoa</taxon>
        <taxon>Arthropoda</taxon>
        <taxon>Chelicerata</taxon>
        <taxon>Arachnida</taxon>
        <taxon>Araneae</taxon>
        <taxon>Araneomorphae</taxon>
        <taxon>Entelegynae</taxon>
        <taxon>Araneoidea</taxon>
        <taxon>Nephilidae</taxon>
        <taxon>Nephila</taxon>
    </lineage>
</organism>
<keyword evidence="3" id="KW-1185">Reference proteome</keyword>
<gene>
    <name evidence="2" type="ORF">NPIL_571751</name>
</gene>